<dbReference type="PANTHER" id="PTHR31204">
    <property type="entry name" value="SIGMA INTRACELLULAR RECEPTOR 2"/>
    <property type="match status" value="1"/>
</dbReference>
<sequence>MASTLSWKDRVWTLWFASHLAVILLVDAVPLYPANLWQPPTGPLHFLHRLRSWYVSTYNDPIMQWTPDLGRDNWISLFFHLEILFLLPTCMYAVYQHGVRADRKDGGRFTGPEELLYLVYAFQTAFTTLVCIHDVAYWDPGVYSASAKRMFVFGLYGPYFAIPAIMFADMYTRVLRRLRVSEAVEVTKKEQ</sequence>
<name>A0AA38RGZ8_9PEZI</name>
<keyword evidence="4 7" id="KW-0256">Endoplasmic reticulum</keyword>
<evidence type="ECO:0000256" key="3">
    <source>
        <dbReference type="ARBA" id="ARBA00022692"/>
    </source>
</evidence>
<reference evidence="9" key="1">
    <citation type="submission" date="2022-07" db="EMBL/GenBank/DDBJ databases">
        <title>Fungi with potential for degradation of polypropylene.</title>
        <authorList>
            <person name="Gostincar C."/>
        </authorList>
    </citation>
    <scope>NUCLEOTIDE SEQUENCE</scope>
    <source>
        <strain evidence="9">EXF-13287</strain>
    </source>
</reference>
<keyword evidence="3 7" id="KW-0812">Transmembrane</keyword>
<dbReference type="Pfam" id="PF05241">
    <property type="entry name" value="EBP"/>
    <property type="match status" value="1"/>
</dbReference>
<feature type="domain" description="EXPERA" evidence="8">
    <location>
        <begin position="8"/>
        <end position="167"/>
    </location>
</feature>
<protein>
    <recommendedName>
        <fullName evidence="7">Efficient mitochondria targeting-associated protein 19</fullName>
    </recommendedName>
</protein>
<evidence type="ECO:0000313" key="9">
    <source>
        <dbReference type="EMBL" id="KAJ9137785.1"/>
    </source>
</evidence>
<comment type="caution">
    <text evidence="9">The sequence shown here is derived from an EMBL/GenBank/DDBJ whole genome shotgun (WGS) entry which is preliminary data.</text>
</comment>
<keyword evidence="10" id="KW-1185">Reference proteome</keyword>
<dbReference type="AlphaFoldDB" id="A0AA38RGZ8"/>
<organism evidence="9 10">
    <name type="scientific">Coniochaeta hoffmannii</name>
    <dbReference type="NCBI Taxonomy" id="91930"/>
    <lineage>
        <taxon>Eukaryota</taxon>
        <taxon>Fungi</taxon>
        <taxon>Dikarya</taxon>
        <taxon>Ascomycota</taxon>
        <taxon>Pezizomycotina</taxon>
        <taxon>Sordariomycetes</taxon>
        <taxon>Sordariomycetidae</taxon>
        <taxon>Coniochaetales</taxon>
        <taxon>Coniochaetaceae</taxon>
        <taxon>Coniochaeta</taxon>
    </lineage>
</organism>
<comment type="similarity">
    <text evidence="2">Belongs to the TMEM97/sigma-2 receptor family.</text>
</comment>
<evidence type="ECO:0000256" key="7">
    <source>
        <dbReference type="PIRNR" id="PIRNR031032"/>
    </source>
</evidence>
<feature type="transmembrane region" description="Helical" evidence="7">
    <location>
        <begin position="12"/>
        <end position="32"/>
    </location>
</feature>
<feature type="transmembrane region" description="Helical" evidence="7">
    <location>
        <begin position="150"/>
        <end position="171"/>
    </location>
</feature>
<proteinExistence type="inferred from homology"/>
<feature type="transmembrane region" description="Helical" evidence="7">
    <location>
        <begin position="74"/>
        <end position="95"/>
    </location>
</feature>
<dbReference type="InterPro" id="IPR033118">
    <property type="entry name" value="EXPERA"/>
</dbReference>
<evidence type="ECO:0000256" key="5">
    <source>
        <dbReference type="ARBA" id="ARBA00022989"/>
    </source>
</evidence>
<evidence type="ECO:0000259" key="8">
    <source>
        <dbReference type="PROSITE" id="PS51751"/>
    </source>
</evidence>
<evidence type="ECO:0000256" key="4">
    <source>
        <dbReference type="ARBA" id="ARBA00022824"/>
    </source>
</evidence>
<evidence type="ECO:0000256" key="6">
    <source>
        <dbReference type="ARBA" id="ARBA00023136"/>
    </source>
</evidence>
<keyword evidence="5 7" id="KW-1133">Transmembrane helix</keyword>
<dbReference type="InterPro" id="IPR016964">
    <property type="entry name" value="Sigma2_recept"/>
</dbReference>
<dbReference type="PIRSF" id="PIRSF031032">
    <property type="entry name" value="TMP_97_prd"/>
    <property type="match status" value="1"/>
</dbReference>
<evidence type="ECO:0000256" key="2">
    <source>
        <dbReference type="ARBA" id="ARBA00009096"/>
    </source>
</evidence>
<dbReference type="EMBL" id="JANBVN010000155">
    <property type="protein sequence ID" value="KAJ9137785.1"/>
    <property type="molecule type" value="Genomic_DNA"/>
</dbReference>
<dbReference type="Proteomes" id="UP001174691">
    <property type="component" value="Unassembled WGS sequence"/>
</dbReference>
<keyword evidence="6 7" id="KW-0472">Membrane</keyword>
<evidence type="ECO:0000313" key="10">
    <source>
        <dbReference type="Proteomes" id="UP001174691"/>
    </source>
</evidence>
<evidence type="ECO:0000256" key="1">
    <source>
        <dbReference type="ARBA" id="ARBA00004477"/>
    </source>
</evidence>
<feature type="transmembrane region" description="Helical" evidence="7">
    <location>
        <begin position="115"/>
        <end position="138"/>
    </location>
</feature>
<dbReference type="PANTHER" id="PTHR31204:SF1">
    <property type="entry name" value="SIGMA INTRACELLULAR RECEPTOR 2"/>
    <property type="match status" value="1"/>
</dbReference>
<comment type="subcellular location">
    <subcellularLocation>
        <location evidence="1">Endoplasmic reticulum membrane</location>
        <topology evidence="1">Multi-pass membrane protein</topology>
    </subcellularLocation>
</comment>
<accession>A0AA38RGZ8</accession>
<dbReference type="InterPro" id="IPR051987">
    <property type="entry name" value="Sigma-2_receptor-like"/>
</dbReference>
<dbReference type="PROSITE" id="PS51751">
    <property type="entry name" value="EXPERA"/>
    <property type="match status" value="1"/>
</dbReference>
<gene>
    <name evidence="9" type="ORF">NKR19_g8085</name>
</gene>
<dbReference type="GO" id="GO:0005789">
    <property type="term" value="C:endoplasmic reticulum membrane"/>
    <property type="evidence" value="ECO:0007669"/>
    <property type="project" value="UniProtKB-SubCell"/>
</dbReference>